<dbReference type="EMBL" id="JARJLG010000149">
    <property type="protein sequence ID" value="KAJ7736358.1"/>
    <property type="molecule type" value="Genomic_DNA"/>
</dbReference>
<feature type="transmembrane region" description="Helical" evidence="2">
    <location>
        <begin position="307"/>
        <end position="329"/>
    </location>
</feature>
<dbReference type="EMBL" id="JARJLG010000149">
    <property type="protein sequence ID" value="KAJ7736346.1"/>
    <property type="molecule type" value="Genomic_DNA"/>
</dbReference>
<evidence type="ECO:0000256" key="2">
    <source>
        <dbReference type="SAM" id="Phobius"/>
    </source>
</evidence>
<evidence type="ECO:0000256" key="1">
    <source>
        <dbReference type="SAM" id="Coils"/>
    </source>
</evidence>
<keyword evidence="5" id="KW-1185">Reference proteome</keyword>
<keyword evidence="2" id="KW-0812">Transmembrane</keyword>
<organism evidence="4 5">
    <name type="scientific">Mycena maculata</name>
    <dbReference type="NCBI Taxonomy" id="230809"/>
    <lineage>
        <taxon>Eukaryota</taxon>
        <taxon>Fungi</taxon>
        <taxon>Dikarya</taxon>
        <taxon>Basidiomycota</taxon>
        <taxon>Agaricomycotina</taxon>
        <taxon>Agaricomycetes</taxon>
        <taxon>Agaricomycetidae</taxon>
        <taxon>Agaricales</taxon>
        <taxon>Marasmiineae</taxon>
        <taxon>Mycenaceae</taxon>
        <taxon>Mycena</taxon>
    </lineage>
</organism>
<feature type="coiled-coil region" evidence="1">
    <location>
        <begin position="49"/>
        <end position="98"/>
    </location>
</feature>
<gene>
    <name evidence="3" type="ORF">DFH07DRAFT_966857</name>
    <name evidence="4" type="ORF">DFH07DRAFT_966866</name>
</gene>
<name>A0AAD7MXC3_9AGAR</name>
<evidence type="ECO:0000313" key="4">
    <source>
        <dbReference type="EMBL" id="KAJ7736358.1"/>
    </source>
</evidence>
<reference evidence="4" key="1">
    <citation type="submission" date="2023-03" db="EMBL/GenBank/DDBJ databases">
        <title>Massive genome expansion in bonnet fungi (Mycena s.s.) driven by repeated elements and novel gene families across ecological guilds.</title>
        <authorList>
            <consortium name="Lawrence Berkeley National Laboratory"/>
            <person name="Harder C.B."/>
            <person name="Miyauchi S."/>
            <person name="Viragh M."/>
            <person name="Kuo A."/>
            <person name="Thoen E."/>
            <person name="Andreopoulos B."/>
            <person name="Lu D."/>
            <person name="Skrede I."/>
            <person name="Drula E."/>
            <person name="Henrissat B."/>
            <person name="Morin E."/>
            <person name="Kohler A."/>
            <person name="Barry K."/>
            <person name="LaButti K."/>
            <person name="Morin E."/>
            <person name="Salamov A."/>
            <person name="Lipzen A."/>
            <person name="Mereny Z."/>
            <person name="Hegedus B."/>
            <person name="Baldrian P."/>
            <person name="Stursova M."/>
            <person name="Weitz H."/>
            <person name="Taylor A."/>
            <person name="Grigoriev I.V."/>
            <person name="Nagy L.G."/>
            <person name="Martin F."/>
            <person name="Kauserud H."/>
        </authorList>
    </citation>
    <scope>NUCLEOTIDE SEQUENCE</scope>
    <source>
        <strain evidence="4">CBHHK188m</strain>
    </source>
</reference>
<proteinExistence type="predicted"/>
<dbReference type="AlphaFoldDB" id="A0AAD7MXC3"/>
<protein>
    <submittedName>
        <fullName evidence="4">Uncharacterized protein</fullName>
    </submittedName>
</protein>
<evidence type="ECO:0000313" key="3">
    <source>
        <dbReference type="EMBL" id="KAJ7736346.1"/>
    </source>
</evidence>
<accession>A0AAD7MXC3</accession>
<comment type="caution">
    <text evidence="4">The sequence shown here is derived from an EMBL/GenBank/DDBJ whole genome shotgun (WGS) entry which is preliminary data.</text>
</comment>
<keyword evidence="2" id="KW-0472">Membrane</keyword>
<keyword evidence="2" id="KW-1133">Transmembrane helix</keyword>
<dbReference type="Proteomes" id="UP001215280">
    <property type="component" value="Unassembled WGS sequence"/>
</dbReference>
<sequence>MSELRHPQTESLLTLTQVTDIASEDAQEIYEINITGLSRLRRLKEKVKNLASKQDVETLEARLREIDEKREQKLSLLKNSTNKSIEHLKDRINQLELDKPVQAQKYAKLQAEISSVRRAASLEIQSLITSISACLEKLQSTQGDDRSAVAFLQREMELMKADVERIYSSLSANANLLQEKDIIGGFYSQLFENEEGLAITEDRPSFAAEMEPSLHEDPRNLSDLYDQARVVVPANISDIKKAEPENGEGLQRITFEPRKRFRPISGVDAICSALTDNEAEPQHEDGLQLIVFEPQVSQFSTLLRRRVAFVVYAATSFFALGLLVLALWIELQKADMEAHYEW</sequence>
<evidence type="ECO:0000313" key="5">
    <source>
        <dbReference type="Proteomes" id="UP001215280"/>
    </source>
</evidence>
<keyword evidence="1" id="KW-0175">Coiled coil</keyword>